<dbReference type="EMBL" id="HACG01013803">
    <property type="protein sequence ID" value="CEK60668.1"/>
    <property type="molecule type" value="Transcribed_RNA"/>
</dbReference>
<protein>
    <submittedName>
        <fullName evidence="1">Uncharacterized protein</fullName>
    </submittedName>
</protein>
<proteinExistence type="predicted"/>
<sequence>MSSSLQTLVEQALRTGAAGNVAAVVDGGAEDVAADYDPEDGVVYEIDHGEDDHQGLENS</sequence>
<organism evidence="1">
    <name type="scientific">Arion vulgaris</name>
    <dbReference type="NCBI Taxonomy" id="1028688"/>
    <lineage>
        <taxon>Eukaryota</taxon>
        <taxon>Metazoa</taxon>
        <taxon>Spiralia</taxon>
        <taxon>Lophotrochozoa</taxon>
        <taxon>Mollusca</taxon>
        <taxon>Gastropoda</taxon>
        <taxon>Heterobranchia</taxon>
        <taxon>Euthyneura</taxon>
        <taxon>Panpulmonata</taxon>
        <taxon>Eupulmonata</taxon>
        <taxon>Stylommatophora</taxon>
        <taxon>Helicina</taxon>
        <taxon>Arionoidea</taxon>
        <taxon>Arionidae</taxon>
        <taxon>Arion</taxon>
    </lineage>
</organism>
<evidence type="ECO:0000313" key="1">
    <source>
        <dbReference type="EMBL" id="CEK60668.1"/>
    </source>
</evidence>
<accession>A0A0B6YWR4</accession>
<dbReference type="AlphaFoldDB" id="A0A0B6YWR4"/>
<gene>
    <name evidence="1" type="primary">ORF40041</name>
</gene>
<name>A0A0B6YWR4_9EUPU</name>
<reference evidence="1" key="1">
    <citation type="submission" date="2014-12" db="EMBL/GenBank/DDBJ databases">
        <title>Insight into the proteome of Arion vulgaris.</title>
        <authorList>
            <person name="Aradska J."/>
            <person name="Bulat T."/>
            <person name="Smidak R."/>
            <person name="Sarate P."/>
            <person name="Gangsoo J."/>
            <person name="Sialana F."/>
            <person name="Bilban M."/>
            <person name="Lubec G."/>
        </authorList>
    </citation>
    <scope>NUCLEOTIDE SEQUENCE</scope>
    <source>
        <tissue evidence="1">Skin</tissue>
    </source>
</reference>